<dbReference type="Pfam" id="PF13379">
    <property type="entry name" value="NMT1_2"/>
    <property type="match status" value="1"/>
</dbReference>
<evidence type="ECO:0000259" key="7">
    <source>
        <dbReference type="SMART" id="SM00062"/>
    </source>
</evidence>
<protein>
    <submittedName>
        <fullName evidence="8">ABC transporter substrate-binding protein</fullName>
    </submittedName>
</protein>
<comment type="subcellular location">
    <subcellularLocation>
        <location evidence="1">Cell inner membrane</location>
    </subcellularLocation>
</comment>
<accession>A0ABW1IV72</accession>
<evidence type="ECO:0000256" key="1">
    <source>
        <dbReference type="ARBA" id="ARBA00004533"/>
    </source>
</evidence>
<keyword evidence="9" id="KW-1185">Reference proteome</keyword>
<dbReference type="InterPro" id="IPR044527">
    <property type="entry name" value="NrtA/CpmA_ABC-bd_dom"/>
</dbReference>
<feature type="domain" description="Solute-binding protein family 3/N-terminal" evidence="7">
    <location>
        <begin position="47"/>
        <end position="279"/>
    </location>
</feature>
<proteinExistence type="inferred from homology"/>
<evidence type="ECO:0000256" key="4">
    <source>
        <dbReference type="ARBA" id="ARBA00022475"/>
    </source>
</evidence>
<name>A0ABW1IV72_9BACL</name>
<evidence type="ECO:0000256" key="6">
    <source>
        <dbReference type="ARBA" id="ARBA00023136"/>
    </source>
</evidence>
<gene>
    <name evidence="8" type="ORF">ACFPXP_21725</name>
</gene>
<comment type="caution">
    <text evidence="8">The sequence shown here is derived from an EMBL/GenBank/DDBJ whole genome shotgun (WGS) entry which is preliminary data.</text>
</comment>
<dbReference type="InterPro" id="IPR001638">
    <property type="entry name" value="Solute-binding_3/MltF_N"/>
</dbReference>
<dbReference type="RefSeq" id="WP_379896580.1">
    <property type="nucleotide sequence ID" value="NZ_CBCSCT010000005.1"/>
</dbReference>
<reference evidence="9" key="1">
    <citation type="journal article" date="2019" name="Int. J. Syst. Evol. Microbiol.">
        <title>The Global Catalogue of Microorganisms (GCM) 10K type strain sequencing project: providing services to taxonomists for standard genome sequencing and annotation.</title>
        <authorList>
            <consortium name="The Broad Institute Genomics Platform"/>
            <consortium name="The Broad Institute Genome Sequencing Center for Infectious Disease"/>
            <person name="Wu L."/>
            <person name="Ma J."/>
        </authorList>
    </citation>
    <scope>NUCLEOTIDE SEQUENCE [LARGE SCALE GENOMIC DNA]</scope>
    <source>
        <strain evidence="9">CCM 8749</strain>
    </source>
</reference>
<sequence length="348" mass="38358">MFSEKASGLKKWSVFVLSFILVLSLAACGGNNNSGNEGASGEEKLEKIRIGYLNVMDDAQAILAYQAGIYEKYGLDVEMQLFTSGTDLIKQMVGGQLDAGVLGFTNALSWIDKGSDLKIVGGAQMGFHAMLVHEDSGIETLDQLKGKSVASQKAGSTADVVLNGVVWETAGFDREDVTMQYVSPAVAIQSLAAEKVDAAFVFEPYSSIAQLTYPVKQIYEIGQEWPFPCMVTIATGEVVKENRELINKMLDAQKEAIEMLENEPAKAAEYITKEFIKEDELQTSDGGTVKAQEVIQASIESQEFRWDITEQDIQRMDEVAQMMVDQGILEKKIDVNQALDLTWQKQYE</sequence>
<dbReference type="CDD" id="cd13553">
    <property type="entry name" value="PBP2_NrtA_CpmA_like"/>
    <property type="match status" value="1"/>
</dbReference>
<dbReference type="PROSITE" id="PS51257">
    <property type="entry name" value="PROKAR_LIPOPROTEIN"/>
    <property type="match status" value="1"/>
</dbReference>
<keyword evidence="4" id="KW-1003">Cell membrane</keyword>
<comment type="similarity">
    <text evidence="2">Belongs to the bacterial solute-binding protein SsuA/TauA family.</text>
</comment>
<dbReference type="SMART" id="SM00062">
    <property type="entry name" value="PBPb"/>
    <property type="match status" value="1"/>
</dbReference>
<dbReference type="EMBL" id="JBHSQV010000186">
    <property type="protein sequence ID" value="MFC5989032.1"/>
    <property type="molecule type" value="Genomic_DNA"/>
</dbReference>
<evidence type="ECO:0000256" key="2">
    <source>
        <dbReference type="ARBA" id="ARBA00010742"/>
    </source>
</evidence>
<keyword evidence="3" id="KW-0813">Transport</keyword>
<organism evidence="8 9">
    <name type="scientific">Marinicrinis lubricantis</name>
    <dbReference type="NCBI Taxonomy" id="2086470"/>
    <lineage>
        <taxon>Bacteria</taxon>
        <taxon>Bacillati</taxon>
        <taxon>Bacillota</taxon>
        <taxon>Bacilli</taxon>
        <taxon>Bacillales</taxon>
        <taxon>Paenibacillaceae</taxon>
    </lineage>
</organism>
<evidence type="ECO:0000256" key="3">
    <source>
        <dbReference type="ARBA" id="ARBA00022448"/>
    </source>
</evidence>
<keyword evidence="6" id="KW-0472">Membrane</keyword>
<dbReference type="SUPFAM" id="SSF53850">
    <property type="entry name" value="Periplasmic binding protein-like II"/>
    <property type="match status" value="1"/>
</dbReference>
<keyword evidence="5" id="KW-0997">Cell inner membrane</keyword>
<evidence type="ECO:0000256" key="5">
    <source>
        <dbReference type="ARBA" id="ARBA00022519"/>
    </source>
</evidence>
<evidence type="ECO:0000313" key="9">
    <source>
        <dbReference type="Proteomes" id="UP001596250"/>
    </source>
</evidence>
<dbReference type="Proteomes" id="UP001596250">
    <property type="component" value="Unassembled WGS sequence"/>
</dbReference>
<dbReference type="Gene3D" id="3.40.190.10">
    <property type="entry name" value="Periplasmic binding protein-like II"/>
    <property type="match status" value="2"/>
</dbReference>
<evidence type="ECO:0000313" key="8">
    <source>
        <dbReference type="EMBL" id="MFC5989032.1"/>
    </source>
</evidence>
<dbReference type="PANTHER" id="PTHR30024">
    <property type="entry name" value="ALIPHATIC SULFONATES-BINDING PROTEIN-RELATED"/>
    <property type="match status" value="1"/>
</dbReference>